<name>A0ABX4GWI0_9BACI</name>
<dbReference type="Gene3D" id="3.40.630.30">
    <property type="match status" value="1"/>
</dbReference>
<dbReference type="Proteomes" id="UP000216852">
    <property type="component" value="Unassembled WGS sequence"/>
</dbReference>
<dbReference type="CDD" id="cd04301">
    <property type="entry name" value="NAT_SF"/>
    <property type="match status" value="1"/>
</dbReference>
<dbReference type="PANTHER" id="PTHR10908:SF0">
    <property type="entry name" value="SEROTONIN N-ACETYLTRANSFERASE"/>
    <property type="match status" value="1"/>
</dbReference>
<dbReference type="InterPro" id="IPR000182">
    <property type="entry name" value="GNAT_dom"/>
</dbReference>
<dbReference type="InterPro" id="IPR051635">
    <property type="entry name" value="SNAT-like"/>
</dbReference>
<evidence type="ECO:0000313" key="5">
    <source>
        <dbReference type="Proteomes" id="UP000216852"/>
    </source>
</evidence>
<accession>A0ABX4GWI0</accession>
<dbReference type="InterPro" id="IPR016181">
    <property type="entry name" value="Acyl_CoA_acyltransferase"/>
</dbReference>
<evidence type="ECO:0000256" key="2">
    <source>
        <dbReference type="ARBA" id="ARBA00023315"/>
    </source>
</evidence>
<dbReference type="EMBL" id="NPBJ01000024">
    <property type="protein sequence ID" value="PAD99219.1"/>
    <property type="molecule type" value="Genomic_DNA"/>
</dbReference>
<protein>
    <submittedName>
        <fullName evidence="4">GNAT family N-acetyltransferase</fullName>
    </submittedName>
</protein>
<proteinExistence type="predicted"/>
<evidence type="ECO:0000313" key="4">
    <source>
        <dbReference type="EMBL" id="PAD99219.1"/>
    </source>
</evidence>
<keyword evidence="5" id="KW-1185">Reference proteome</keyword>
<evidence type="ECO:0000259" key="3">
    <source>
        <dbReference type="PROSITE" id="PS51186"/>
    </source>
</evidence>
<dbReference type="PROSITE" id="PS51186">
    <property type="entry name" value="GNAT"/>
    <property type="match status" value="1"/>
</dbReference>
<organism evidence="4 5">
    <name type="scientific">Terribacillus saccharophilus</name>
    <dbReference type="NCBI Taxonomy" id="361277"/>
    <lineage>
        <taxon>Bacteria</taxon>
        <taxon>Bacillati</taxon>
        <taxon>Bacillota</taxon>
        <taxon>Bacilli</taxon>
        <taxon>Bacillales</taxon>
        <taxon>Bacillaceae</taxon>
        <taxon>Terribacillus</taxon>
    </lineage>
</organism>
<evidence type="ECO:0000256" key="1">
    <source>
        <dbReference type="ARBA" id="ARBA00022679"/>
    </source>
</evidence>
<feature type="domain" description="N-acetyltransferase" evidence="3">
    <location>
        <begin position="3"/>
        <end position="164"/>
    </location>
</feature>
<dbReference type="RefSeq" id="WP_095219662.1">
    <property type="nucleotide sequence ID" value="NZ_NPBJ01000024.1"/>
</dbReference>
<reference evidence="4 5" key="1">
    <citation type="submission" date="2017-07" db="EMBL/GenBank/DDBJ databases">
        <title>Isolation and whole genome analysis of endospore-forming bacteria from heroin.</title>
        <authorList>
            <person name="Kalinowski J."/>
            <person name="Ahrens B."/>
            <person name="Al-Dilaimi A."/>
            <person name="Winkler A."/>
            <person name="Wibberg D."/>
            <person name="Schleenbecker U."/>
            <person name="Ruckert C."/>
            <person name="Wolfel R."/>
            <person name="Grass G."/>
        </authorList>
    </citation>
    <scope>NUCLEOTIDE SEQUENCE [LARGE SCALE GENOMIC DNA]</scope>
    <source>
        <strain evidence="4 5">7517-1</strain>
    </source>
</reference>
<keyword evidence="2" id="KW-0012">Acyltransferase</keyword>
<dbReference type="SUPFAM" id="SSF55729">
    <property type="entry name" value="Acyl-CoA N-acyltransferases (Nat)"/>
    <property type="match status" value="1"/>
</dbReference>
<comment type="caution">
    <text evidence="4">The sequence shown here is derived from an EMBL/GenBank/DDBJ whole genome shotgun (WGS) entry which is preliminary data.</text>
</comment>
<keyword evidence="1" id="KW-0808">Transferase</keyword>
<gene>
    <name evidence="4" type="ORF">CHH48_13420</name>
</gene>
<sequence>MKINFTAPHQNDIKELMYIEDSGFTPDEAATEEAMLERIEIIADSFIVAKDEQDNILGYVVGPVIHQRYITDELFEHTIPNPSSAGFQSILSLAVHPDHRGKGIAVELLNELEKVCVSHQRQGISLTCLDYLVPFYEANGYCNEGKSASAHAGNVWFNLVKDLE</sequence>
<dbReference type="Pfam" id="PF00583">
    <property type="entry name" value="Acetyltransf_1"/>
    <property type="match status" value="1"/>
</dbReference>
<dbReference type="PANTHER" id="PTHR10908">
    <property type="entry name" value="SEROTONIN N-ACETYLTRANSFERASE"/>
    <property type="match status" value="1"/>
</dbReference>